<sequence length="37" mass="3531">MASPTPSLESRANSLGSLASLSPLTVSGSSPPASDSA</sequence>
<dbReference type="AlphaFoldDB" id="A0A232F4X6"/>
<dbReference type="EMBL" id="NNAY01001000">
    <property type="protein sequence ID" value="OXU25539.1"/>
    <property type="molecule type" value="Genomic_DNA"/>
</dbReference>
<evidence type="ECO:0000313" key="3">
    <source>
        <dbReference type="Proteomes" id="UP000215335"/>
    </source>
</evidence>
<name>A0A232F4X6_9HYME</name>
<evidence type="ECO:0000256" key="1">
    <source>
        <dbReference type="SAM" id="MobiDB-lite"/>
    </source>
</evidence>
<reference evidence="2 3" key="1">
    <citation type="journal article" date="2017" name="Curr. Biol.">
        <title>The Evolution of Venom by Co-option of Single-Copy Genes.</title>
        <authorList>
            <person name="Martinson E.O."/>
            <person name="Mrinalini"/>
            <person name="Kelkar Y.D."/>
            <person name="Chang C.H."/>
            <person name="Werren J.H."/>
        </authorList>
    </citation>
    <scope>NUCLEOTIDE SEQUENCE [LARGE SCALE GENOMIC DNA]</scope>
    <source>
        <strain evidence="2 3">Alberta</strain>
        <tissue evidence="2">Whole body</tissue>
    </source>
</reference>
<keyword evidence="3" id="KW-1185">Reference proteome</keyword>
<feature type="region of interest" description="Disordered" evidence="1">
    <location>
        <begin position="1"/>
        <end position="37"/>
    </location>
</feature>
<protein>
    <submittedName>
        <fullName evidence="2">Uncharacterized protein</fullName>
    </submittedName>
</protein>
<accession>A0A232F4X6</accession>
<dbReference type="STRING" id="543379.A0A232F4X6"/>
<proteinExistence type="predicted"/>
<dbReference type="Proteomes" id="UP000215335">
    <property type="component" value="Unassembled WGS sequence"/>
</dbReference>
<gene>
    <name evidence="2" type="ORF">TSAR_009944</name>
</gene>
<evidence type="ECO:0000313" key="2">
    <source>
        <dbReference type="EMBL" id="OXU25539.1"/>
    </source>
</evidence>
<organism evidence="2 3">
    <name type="scientific">Trichomalopsis sarcophagae</name>
    <dbReference type="NCBI Taxonomy" id="543379"/>
    <lineage>
        <taxon>Eukaryota</taxon>
        <taxon>Metazoa</taxon>
        <taxon>Ecdysozoa</taxon>
        <taxon>Arthropoda</taxon>
        <taxon>Hexapoda</taxon>
        <taxon>Insecta</taxon>
        <taxon>Pterygota</taxon>
        <taxon>Neoptera</taxon>
        <taxon>Endopterygota</taxon>
        <taxon>Hymenoptera</taxon>
        <taxon>Apocrita</taxon>
        <taxon>Proctotrupomorpha</taxon>
        <taxon>Chalcidoidea</taxon>
        <taxon>Pteromalidae</taxon>
        <taxon>Pteromalinae</taxon>
        <taxon>Trichomalopsis</taxon>
    </lineage>
</organism>
<comment type="caution">
    <text evidence="2">The sequence shown here is derived from an EMBL/GenBank/DDBJ whole genome shotgun (WGS) entry which is preliminary data.</text>
</comment>
<feature type="non-terminal residue" evidence="2">
    <location>
        <position position="37"/>
    </location>
</feature>